<protein>
    <recommendedName>
        <fullName evidence="4">Vacuolar-sorting protein SNF8</fullName>
    </recommendedName>
</protein>
<comment type="similarity">
    <text evidence="1">Belongs to the SNF8 family.</text>
</comment>
<dbReference type="AlphaFoldDB" id="A0AAV8UHH7"/>
<accession>A0AAV8UHH7</accession>
<evidence type="ECO:0008006" key="4">
    <source>
        <dbReference type="Google" id="ProtNLM"/>
    </source>
</evidence>
<evidence type="ECO:0000256" key="1">
    <source>
        <dbReference type="ARBA" id="ARBA00009834"/>
    </source>
</evidence>
<dbReference type="Gene3D" id="1.10.10.10">
    <property type="entry name" value="Winged helix-like DNA-binding domain superfamily/Winged helix DNA-binding domain"/>
    <property type="match status" value="2"/>
</dbReference>
<organism evidence="2 3">
    <name type="scientific">Rhodosorus marinus</name>
    <dbReference type="NCBI Taxonomy" id="101924"/>
    <lineage>
        <taxon>Eukaryota</taxon>
        <taxon>Rhodophyta</taxon>
        <taxon>Stylonematophyceae</taxon>
        <taxon>Stylonematales</taxon>
        <taxon>Stylonemataceae</taxon>
        <taxon>Rhodosorus</taxon>
    </lineage>
</organism>
<dbReference type="InterPro" id="IPR040608">
    <property type="entry name" value="Snf8/Vps36"/>
</dbReference>
<dbReference type="EMBL" id="JAMWBK010000013">
    <property type="protein sequence ID" value="KAJ8900916.1"/>
    <property type="molecule type" value="Genomic_DNA"/>
</dbReference>
<dbReference type="FunFam" id="1.10.10.10:FF:000085">
    <property type="entry name" value="Vacuolar-sorting protein SNF8"/>
    <property type="match status" value="1"/>
</dbReference>
<dbReference type="GO" id="GO:0043328">
    <property type="term" value="P:protein transport to vacuole involved in ubiquitin-dependent protein catabolic process via the multivesicular body sorting pathway"/>
    <property type="evidence" value="ECO:0007669"/>
    <property type="project" value="TreeGrafter"/>
</dbReference>
<dbReference type="GO" id="GO:0000814">
    <property type="term" value="C:ESCRT II complex"/>
    <property type="evidence" value="ECO:0007669"/>
    <property type="project" value="InterPro"/>
</dbReference>
<dbReference type="Proteomes" id="UP001157974">
    <property type="component" value="Unassembled WGS sequence"/>
</dbReference>
<dbReference type="InterPro" id="IPR036390">
    <property type="entry name" value="WH_DNA-bd_sf"/>
</dbReference>
<proteinExistence type="inferred from homology"/>
<dbReference type="PANTHER" id="PTHR12806:SF0">
    <property type="entry name" value="VACUOLAR-SORTING PROTEIN SNF8"/>
    <property type="match status" value="1"/>
</dbReference>
<dbReference type="PANTHER" id="PTHR12806">
    <property type="entry name" value="EAP30 SUBUNIT OF ELL COMPLEX"/>
    <property type="match status" value="1"/>
</dbReference>
<gene>
    <name evidence="2" type="ORF">NDN08_000215</name>
</gene>
<sequence>MMRKGGIGALKAQQARQSALKETGEKVQEELLLAMRTQMRQFQESLETYAREHKKEIQNNPELRGKFHKMCSNVGVDPLVSSKNQWTSLGIGDFYFELAVRTVEICLATRSLNGGIIDADELLMRLQKKRIKYTEEITIDDIEKAVKKLHIFGGGFALLKLGKKYVVRSVPVELDRDHTIVLGAVEQEGHGTQSQITQKVGWDEGRFFKAMNFLLENEMVWVDDQAESRTYWFLGLVHQAEEQPTRQPASEISNVQEPVTS</sequence>
<keyword evidence="3" id="KW-1185">Reference proteome</keyword>
<dbReference type="InterPro" id="IPR036388">
    <property type="entry name" value="WH-like_DNA-bd_sf"/>
</dbReference>
<evidence type="ECO:0000313" key="3">
    <source>
        <dbReference type="Proteomes" id="UP001157974"/>
    </source>
</evidence>
<reference evidence="2 3" key="1">
    <citation type="journal article" date="2023" name="Nat. Commun.">
        <title>Origin of minicircular mitochondrial genomes in red algae.</title>
        <authorList>
            <person name="Lee Y."/>
            <person name="Cho C.H."/>
            <person name="Lee Y.M."/>
            <person name="Park S.I."/>
            <person name="Yang J.H."/>
            <person name="West J.A."/>
            <person name="Bhattacharya D."/>
            <person name="Yoon H.S."/>
        </authorList>
    </citation>
    <scope>NUCLEOTIDE SEQUENCE [LARGE SCALE GENOMIC DNA]</scope>
    <source>
        <strain evidence="2 3">CCMP1338</strain>
        <tissue evidence="2">Whole cell</tissue>
    </source>
</reference>
<name>A0AAV8UHH7_9RHOD</name>
<dbReference type="InterPro" id="IPR016689">
    <property type="entry name" value="ESCRT-2_cplx_Snf8"/>
</dbReference>
<evidence type="ECO:0000313" key="2">
    <source>
        <dbReference type="EMBL" id="KAJ8900916.1"/>
    </source>
</evidence>
<dbReference type="Pfam" id="PF04157">
    <property type="entry name" value="EAP30"/>
    <property type="match status" value="1"/>
</dbReference>
<dbReference type="Gene3D" id="6.10.140.180">
    <property type="match status" value="1"/>
</dbReference>
<dbReference type="SUPFAM" id="SSF46785">
    <property type="entry name" value="Winged helix' DNA-binding domain"/>
    <property type="match status" value="2"/>
</dbReference>
<comment type="caution">
    <text evidence="2">The sequence shown here is derived from an EMBL/GenBank/DDBJ whole genome shotgun (WGS) entry which is preliminary data.</text>
</comment>